<keyword evidence="1" id="KW-1133">Transmembrane helix</keyword>
<evidence type="ECO:0000256" key="1">
    <source>
        <dbReference type="SAM" id="Phobius"/>
    </source>
</evidence>
<organism evidence="2 3">
    <name type="scientific">Candidatus Stercoripulliclostridium merdipullorum</name>
    <dbReference type="NCBI Taxonomy" id="2840952"/>
    <lineage>
        <taxon>Bacteria</taxon>
        <taxon>Bacillati</taxon>
        <taxon>Bacillota</taxon>
        <taxon>Clostridia</taxon>
        <taxon>Eubacteriales</taxon>
        <taxon>Candidatus Stercoripulliclostridium</taxon>
    </lineage>
</organism>
<evidence type="ECO:0000313" key="3">
    <source>
        <dbReference type="Proteomes" id="UP000886891"/>
    </source>
</evidence>
<dbReference type="AlphaFoldDB" id="A0A9D1NCI4"/>
<evidence type="ECO:0000313" key="2">
    <source>
        <dbReference type="EMBL" id="HIV00112.1"/>
    </source>
</evidence>
<dbReference type="GO" id="GO:0004190">
    <property type="term" value="F:aspartic-type endopeptidase activity"/>
    <property type="evidence" value="ECO:0007669"/>
    <property type="project" value="InterPro"/>
</dbReference>
<name>A0A9D1NCI4_9FIRM</name>
<accession>A0A9D1NCI4</accession>
<gene>
    <name evidence="2" type="ORF">IAB14_03230</name>
</gene>
<dbReference type="Proteomes" id="UP000886891">
    <property type="component" value="Unassembled WGS sequence"/>
</dbReference>
<comment type="caution">
    <text evidence="2">The sequence shown here is derived from an EMBL/GenBank/DDBJ whole genome shotgun (WGS) entry which is preliminary data.</text>
</comment>
<reference evidence="2" key="2">
    <citation type="journal article" date="2021" name="PeerJ">
        <title>Extensive microbial diversity within the chicken gut microbiome revealed by metagenomics and culture.</title>
        <authorList>
            <person name="Gilroy R."/>
            <person name="Ravi A."/>
            <person name="Getino M."/>
            <person name="Pursley I."/>
            <person name="Horton D.L."/>
            <person name="Alikhan N.F."/>
            <person name="Baker D."/>
            <person name="Gharbi K."/>
            <person name="Hall N."/>
            <person name="Watson M."/>
            <person name="Adriaenssens E.M."/>
            <person name="Foster-Nyarko E."/>
            <person name="Jarju S."/>
            <person name="Secka A."/>
            <person name="Antonio M."/>
            <person name="Oren A."/>
            <person name="Chaudhuri R.R."/>
            <person name="La Ragione R."/>
            <person name="Hildebrand F."/>
            <person name="Pallen M.J."/>
        </authorList>
    </citation>
    <scope>NUCLEOTIDE SEQUENCE</scope>
    <source>
        <strain evidence="2">23406</strain>
    </source>
</reference>
<dbReference type="EMBL" id="DVOH01000022">
    <property type="protein sequence ID" value="HIV00112.1"/>
    <property type="molecule type" value="Genomic_DNA"/>
</dbReference>
<dbReference type="InterPro" id="IPR005081">
    <property type="entry name" value="SpoIIGA"/>
</dbReference>
<keyword evidence="1" id="KW-0472">Membrane</keyword>
<proteinExistence type="predicted"/>
<keyword evidence="1" id="KW-0812">Transmembrane</keyword>
<reference evidence="2" key="1">
    <citation type="submission" date="2020-10" db="EMBL/GenBank/DDBJ databases">
        <authorList>
            <person name="Gilroy R."/>
        </authorList>
    </citation>
    <scope>NUCLEOTIDE SEQUENCE</scope>
    <source>
        <strain evidence="2">23406</strain>
    </source>
</reference>
<feature type="transmembrane region" description="Helical" evidence="1">
    <location>
        <begin position="56"/>
        <end position="72"/>
    </location>
</feature>
<protein>
    <submittedName>
        <fullName evidence="2">Sigma-E processing peptidase SpoIIGA</fullName>
    </submittedName>
</protein>
<feature type="transmembrane region" description="Helical" evidence="1">
    <location>
        <begin position="84"/>
        <end position="106"/>
    </location>
</feature>
<feature type="transmembrane region" description="Helical" evidence="1">
    <location>
        <begin position="6"/>
        <end position="26"/>
    </location>
</feature>
<sequence length="254" mass="27807">MYIEFVLLNNFAVNYLVCYLTVKATGGAIKQRLLILAAAIGAVFAASYPALKTGGFIIKIVLSAVMCILIATQRTPRGYLRTLLIFYLVSFLFAGGALAVSEFWGIGTDSGLLPLAVAGGILCAVVIGEWTVKEIYRRSRSERHIYDAELIGQSGRAYRCRAYYDSGNALYGDGKPVAVISPEGCNRAGLIKSGTLAVRTVTGIRNLDLVDLDCRIYYARGRNKIYHTRAVISESLSGREYDILLHRDMGEDND</sequence>
<dbReference type="GO" id="GO:0030436">
    <property type="term" value="P:asexual sporulation"/>
    <property type="evidence" value="ECO:0007669"/>
    <property type="project" value="InterPro"/>
</dbReference>
<dbReference type="Pfam" id="PF03419">
    <property type="entry name" value="Peptidase_U4"/>
    <property type="match status" value="1"/>
</dbReference>
<feature type="transmembrane region" description="Helical" evidence="1">
    <location>
        <begin position="112"/>
        <end position="132"/>
    </location>
</feature>
<dbReference type="GO" id="GO:0006508">
    <property type="term" value="P:proteolysis"/>
    <property type="evidence" value="ECO:0007669"/>
    <property type="project" value="InterPro"/>
</dbReference>